<dbReference type="EMBL" id="KZ344988">
    <property type="protein sequence ID" value="PIO77724.1"/>
    <property type="molecule type" value="Genomic_DNA"/>
</dbReference>
<accession>A0A2G9V5G2</accession>
<evidence type="ECO:0008006" key="3">
    <source>
        <dbReference type="Google" id="ProtNLM"/>
    </source>
</evidence>
<evidence type="ECO:0000313" key="1">
    <source>
        <dbReference type="EMBL" id="PIO77724.1"/>
    </source>
</evidence>
<dbReference type="AlphaFoldDB" id="A0A2G9V5G2"/>
<protein>
    <recommendedName>
        <fullName evidence="3">ISXO2-like transposase domain-containing protein</fullName>
    </recommendedName>
</protein>
<evidence type="ECO:0000313" key="2">
    <source>
        <dbReference type="Proteomes" id="UP000230423"/>
    </source>
</evidence>
<dbReference type="Proteomes" id="UP000230423">
    <property type="component" value="Unassembled WGS sequence"/>
</dbReference>
<dbReference type="PANTHER" id="PTHR47163:SF3">
    <property type="entry name" value="PROTEIN CBG18017"/>
    <property type="match status" value="1"/>
</dbReference>
<reference evidence="1 2" key="1">
    <citation type="submission" date="2015-09" db="EMBL/GenBank/DDBJ databases">
        <title>Draft genome of the parasitic nematode Teladorsagia circumcincta isolate WARC Sus (inbred).</title>
        <authorList>
            <person name="Mitreva M."/>
        </authorList>
    </citation>
    <scope>NUCLEOTIDE SEQUENCE [LARGE SCALE GENOMIC DNA]</scope>
    <source>
        <strain evidence="1 2">S</strain>
    </source>
</reference>
<dbReference type="PANTHER" id="PTHR47163">
    <property type="entry name" value="DDE_TNP_IS1595 DOMAIN-CONTAINING PROTEIN"/>
    <property type="match status" value="1"/>
</dbReference>
<dbReference type="OrthoDB" id="5862080at2759"/>
<name>A0A2G9V5G2_TELCI</name>
<organism evidence="1 2">
    <name type="scientific">Teladorsagia circumcincta</name>
    <name type="common">Brown stomach worm</name>
    <name type="synonym">Ostertagia circumcincta</name>
    <dbReference type="NCBI Taxonomy" id="45464"/>
    <lineage>
        <taxon>Eukaryota</taxon>
        <taxon>Metazoa</taxon>
        <taxon>Ecdysozoa</taxon>
        <taxon>Nematoda</taxon>
        <taxon>Chromadorea</taxon>
        <taxon>Rhabditida</taxon>
        <taxon>Rhabditina</taxon>
        <taxon>Rhabditomorpha</taxon>
        <taxon>Strongyloidea</taxon>
        <taxon>Trichostrongylidae</taxon>
        <taxon>Teladorsagia</taxon>
    </lineage>
</organism>
<sequence>MARTLEMEESTIVQVDETNIVRRKYNVGLFISKDWLVGGIQVGTRMAFVKIVDRRVAATLKSIIQQHVAPGGMI</sequence>
<keyword evidence="2" id="KW-1185">Reference proteome</keyword>
<gene>
    <name evidence="1" type="ORF">TELCIR_00136</name>
</gene>
<proteinExistence type="predicted"/>
<dbReference type="InterPro" id="IPR053164">
    <property type="entry name" value="IS1016-like_transposase"/>
</dbReference>